<dbReference type="Gene3D" id="1.10.12.10">
    <property type="entry name" value="Lyase 2-enoyl-coa Hydratase, Chain A, domain 2"/>
    <property type="match status" value="1"/>
</dbReference>
<proteinExistence type="inferred from homology"/>
<evidence type="ECO:0000256" key="1">
    <source>
        <dbReference type="ARBA" id="ARBA00005254"/>
    </source>
</evidence>
<dbReference type="PROSITE" id="PS00166">
    <property type="entry name" value="ENOYL_COA_HYDRATASE"/>
    <property type="match status" value="1"/>
</dbReference>
<dbReference type="InterPro" id="IPR014748">
    <property type="entry name" value="Enoyl-CoA_hydra_C"/>
</dbReference>
<name>A0A0F9Q784_9ZZZZ</name>
<dbReference type="InterPro" id="IPR029045">
    <property type="entry name" value="ClpP/crotonase-like_dom_sf"/>
</dbReference>
<gene>
    <name evidence="2" type="ORF">LCGC14_0739140</name>
</gene>
<dbReference type="GO" id="GO:0003824">
    <property type="term" value="F:catalytic activity"/>
    <property type="evidence" value="ECO:0007669"/>
    <property type="project" value="InterPro"/>
</dbReference>
<accession>A0A0F9Q784</accession>
<dbReference type="InterPro" id="IPR018376">
    <property type="entry name" value="Enoyl-CoA_hyd/isom_CS"/>
</dbReference>
<dbReference type="AlphaFoldDB" id="A0A0F9Q784"/>
<dbReference type="InterPro" id="IPR051683">
    <property type="entry name" value="Enoyl-CoA_Hydratase/Isomerase"/>
</dbReference>
<dbReference type="SUPFAM" id="SSF52096">
    <property type="entry name" value="ClpP/crotonase"/>
    <property type="match status" value="1"/>
</dbReference>
<evidence type="ECO:0000313" key="2">
    <source>
        <dbReference type="EMBL" id="KKN39855.1"/>
    </source>
</evidence>
<comment type="caution">
    <text evidence="2">The sequence shown here is derived from an EMBL/GenBank/DDBJ whole genome shotgun (WGS) entry which is preliminary data.</text>
</comment>
<sequence length="271" mass="30068">MIYQARIGDEKMTYETIIFSKDGKIARIFFNRPEVHNSFNSTMIKELDVVFEEIKADKSIRVVVLSGKGKSFCAGADINWLREIINYSFEQNLGESLQLAEVLRKIYLLPKATVAMVNGAAIGGGNGFLSACDISIASEDAIFGLSEVKIGLVPAAISPYVVRRIGEGKAREYFLTGKRVSAKKALEIGLVNEVVPHEELEKTVDEITSLLLSSGPEAIAACKELLHRVPEMSFDEVKEYTARMIANLRISEEGQEGMASFLEKRKPKWTK</sequence>
<dbReference type="Pfam" id="PF00378">
    <property type="entry name" value="ECH_1"/>
    <property type="match status" value="1"/>
</dbReference>
<dbReference type="Gene3D" id="3.90.226.10">
    <property type="entry name" value="2-enoyl-CoA Hydratase, Chain A, domain 1"/>
    <property type="match status" value="1"/>
</dbReference>
<protein>
    <recommendedName>
        <fullName evidence="3">Enoyl-CoA hydratase</fullName>
    </recommendedName>
</protein>
<dbReference type="PANTHER" id="PTHR42964:SF1">
    <property type="entry name" value="POLYKETIDE BIOSYNTHESIS ENOYL-COA HYDRATASE PKSH-RELATED"/>
    <property type="match status" value="1"/>
</dbReference>
<dbReference type="CDD" id="cd06558">
    <property type="entry name" value="crotonase-like"/>
    <property type="match status" value="1"/>
</dbReference>
<organism evidence="2">
    <name type="scientific">marine sediment metagenome</name>
    <dbReference type="NCBI Taxonomy" id="412755"/>
    <lineage>
        <taxon>unclassified sequences</taxon>
        <taxon>metagenomes</taxon>
        <taxon>ecological metagenomes</taxon>
    </lineage>
</organism>
<evidence type="ECO:0008006" key="3">
    <source>
        <dbReference type="Google" id="ProtNLM"/>
    </source>
</evidence>
<reference evidence="2" key="1">
    <citation type="journal article" date="2015" name="Nature">
        <title>Complex archaea that bridge the gap between prokaryotes and eukaryotes.</title>
        <authorList>
            <person name="Spang A."/>
            <person name="Saw J.H."/>
            <person name="Jorgensen S.L."/>
            <person name="Zaremba-Niedzwiedzka K."/>
            <person name="Martijn J."/>
            <person name="Lind A.E."/>
            <person name="van Eijk R."/>
            <person name="Schleper C."/>
            <person name="Guy L."/>
            <person name="Ettema T.J."/>
        </authorList>
    </citation>
    <scope>NUCLEOTIDE SEQUENCE</scope>
</reference>
<dbReference type="EMBL" id="LAZR01001740">
    <property type="protein sequence ID" value="KKN39855.1"/>
    <property type="molecule type" value="Genomic_DNA"/>
</dbReference>
<dbReference type="InterPro" id="IPR001753">
    <property type="entry name" value="Enoyl-CoA_hydra/iso"/>
</dbReference>
<comment type="similarity">
    <text evidence="1">Belongs to the enoyl-CoA hydratase/isomerase family.</text>
</comment>
<dbReference type="PANTHER" id="PTHR42964">
    <property type="entry name" value="ENOYL-COA HYDRATASE"/>
    <property type="match status" value="1"/>
</dbReference>